<dbReference type="EMBL" id="AMQN01004174">
    <property type="status" value="NOT_ANNOTATED_CDS"/>
    <property type="molecule type" value="Genomic_DNA"/>
</dbReference>
<dbReference type="Gene3D" id="3.80.10.10">
    <property type="entry name" value="Ribonuclease Inhibitor"/>
    <property type="match status" value="1"/>
</dbReference>
<feature type="domain" description="F-box/LRR-repeat protein 15-like leucin rich repeat" evidence="1">
    <location>
        <begin position="155"/>
        <end position="246"/>
    </location>
</feature>
<dbReference type="HOGENOM" id="CLU_065717_0_1_1"/>
<name>R7VDT7_CAPTE</name>
<evidence type="ECO:0000313" key="2">
    <source>
        <dbReference type="EMBL" id="ELU17013.1"/>
    </source>
</evidence>
<dbReference type="AlphaFoldDB" id="R7VDT7"/>
<sequence>MEAEIHDEPFNILTLPWEDVLFPHVFIFLGINDLFKVRATCSLGHQCVEEYFTCIMVVNTVRLSSKFNAESFRIVSSNARCIRRLLLRNCKTWLTDRELVPVLGANQKLLSIDLTNCTNVTNSSIQKLAISCTALEELRLKDCHWLSADSIVVLGMNCQQLKYVDIAGCWEVTDDALGILLMRASKLSYLSIAKIYGLTDRSISCLAKACQNLRHLNMQGCWRVTDDSVRLLGEYCKSLKGLQVRECRDVTQISLARLRAKGIRVDVPQAHYSMNPENIEYLRRLSLQI</sequence>
<proteinExistence type="predicted"/>
<protein>
    <recommendedName>
        <fullName evidence="1">F-box/LRR-repeat protein 15-like leucin rich repeat domain-containing protein</fullName>
    </recommendedName>
</protein>
<dbReference type="PANTHER" id="PTHR13318">
    <property type="entry name" value="PARTNER OF PAIRED, ISOFORM B-RELATED"/>
    <property type="match status" value="1"/>
</dbReference>
<dbReference type="Pfam" id="PF25372">
    <property type="entry name" value="DUF7885"/>
    <property type="match status" value="1"/>
</dbReference>
<dbReference type="GO" id="GO:0019005">
    <property type="term" value="C:SCF ubiquitin ligase complex"/>
    <property type="evidence" value="ECO:0007669"/>
    <property type="project" value="TreeGrafter"/>
</dbReference>
<accession>R7VDT7</accession>
<dbReference type="STRING" id="283909.R7VDT7"/>
<dbReference type="OrthoDB" id="10257471at2759"/>
<reference evidence="4" key="1">
    <citation type="submission" date="2012-12" db="EMBL/GenBank/DDBJ databases">
        <authorList>
            <person name="Hellsten U."/>
            <person name="Grimwood J."/>
            <person name="Chapman J.A."/>
            <person name="Shapiro H."/>
            <person name="Aerts A."/>
            <person name="Otillar R.P."/>
            <person name="Terry A.Y."/>
            <person name="Boore J.L."/>
            <person name="Simakov O."/>
            <person name="Marletaz F."/>
            <person name="Cho S.-J."/>
            <person name="Edsinger-Gonzales E."/>
            <person name="Havlak P."/>
            <person name="Kuo D.-H."/>
            <person name="Larsson T."/>
            <person name="Lv J."/>
            <person name="Arendt D."/>
            <person name="Savage R."/>
            <person name="Osoegawa K."/>
            <person name="de Jong P."/>
            <person name="Lindberg D.R."/>
            <person name="Seaver E.C."/>
            <person name="Weisblat D.A."/>
            <person name="Putnam N.H."/>
            <person name="Grigoriev I.V."/>
            <person name="Rokhsar D.S."/>
        </authorList>
    </citation>
    <scope>NUCLEOTIDE SEQUENCE</scope>
    <source>
        <strain evidence="4">I ESC-2004</strain>
    </source>
</reference>
<dbReference type="Proteomes" id="UP000014760">
    <property type="component" value="Unassembled WGS sequence"/>
</dbReference>
<reference evidence="2 4" key="2">
    <citation type="journal article" date="2013" name="Nature">
        <title>Insights into bilaterian evolution from three spiralian genomes.</title>
        <authorList>
            <person name="Simakov O."/>
            <person name="Marletaz F."/>
            <person name="Cho S.J."/>
            <person name="Edsinger-Gonzales E."/>
            <person name="Havlak P."/>
            <person name="Hellsten U."/>
            <person name="Kuo D.H."/>
            <person name="Larsson T."/>
            <person name="Lv J."/>
            <person name="Arendt D."/>
            <person name="Savage R."/>
            <person name="Osoegawa K."/>
            <person name="de Jong P."/>
            <person name="Grimwood J."/>
            <person name="Chapman J.A."/>
            <person name="Shapiro H."/>
            <person name="Aerts A."/>
            <person name="Otillar R.P."/>
            <person name="Terry A.Y."/>
            <person name="Boore J.L."/>
            <person name="Grigoriev I.V."/>
            <person name="Lindberg D.R."/>
            <person name="Seaver E.C."/>
            <person name="Weisblat D.A."/>
            <person name="Putnam N.H."/>
            <person name="Rokhsar D.S."/>
        </authorList>
    </citation>
    <scope>NUCLEOTIDE SEQUENCE</scope>
    <source>
        <strain evidence="2 4">I ESC-2004</strain>
    </source>
</reference>
<organism evidence="2">
    <name type="scientific">Capitella teleta</name>
    <name type="common">Polychaete worm</name>
    <dbReference type="NCBI Taxonomy" id="283909"/>
    <lineage>
        <taxon>Eukaryota</taxon>
        <taxon>Metazoa</taxon>
        <taxon>Spiralia</taxon>
        <taxon>Lophotrochozoa</taxon>
        <taxon>Annelida</taxon>
        <taxon>Polychaeta</taxon>
        <taxon>Sedentaria</taxon>
        <taxon>Scolecida</taxon>
        <taxon>Capitellidae</taxon>
        <taxon>Capitella</taxon>
    </lineage>
</organism>
<dbReference type="InterPro" id="IPR057207">
    <property type="entry name" value="FBXL15_LRR"/>
</dbReference>
<dbReference type="EMBL" id="KB292771">
    <property type="protein sequence ID" value="ELU17013.1"/>
    <property type="molecule type" value="Genomic_DNA"/>
</dbReference>
<evidence type="ECO:0000313" key="3">
    <source>
        <dbReference type="EnsemblMetazoa" id="CapteP118503"/>
    </source>
</evidence>
<keyword evidence="4" id="KW-1185">Reference proteome</keyword>
<dbReference type="OMA" id="CHRITER"/>
<evidence type="ECO:0000313" key="4">
    <source>
        <dbReference type="Proteomes" id="UP000014760"/>
    </source>
</evidence>
<dbReference type="PANTHER" id="PTHR13318:SF261">
    <property type="entry name" value="F-BOX DOMAIN-CONTAINING PROTEIN"/>
    <property type="match status" value="1"/>
</dbReference>
<reference evidence="3" key="3">
    <citation type="submission" date="2015-06" db="UniProtKB">
        <authorList>
            <consortium name="EnsemblMetazoa"/>
        </authorList>
    </citation>
    <scope>IDENTIFICATION</scope>
</reference>
<dbReference type="EnsemblMetazoa" id="CapteT118503">
    <property type="protein sequence ID" value="CapteP118503"/>
    <property type="gene ID" value="CapteG118503"/>
</dbReference>
<dbReference type="CDD" id="cd22126">
    <property type="entry name" value="F-box_FBXL15"/>
    <property type="match status" value="1"/>
</dbReference>
<dbReference type="SUPFAM" id="SSF52047">
    <property type="entry name" value="RNI-like"/>
    <property type="match status" value="1"/>
</dbReference>
<dbReference type="SMART" id="SM00367">
    <property type="entry name" value="LRR_CC"/>
    <property type="match status" value="6"/>
</dbReference>
<dbReference type="GO" id="GO:0031146">
    <property type="term" value="P:SCF-dependent proteasomal ubiquitin-dependent protein catabolic process"/>
    <property type="evidence" value="ECO:0007669"/>
    <property type="project" value="TreeGrafter"/>
</dbReference>
<evidence type="ECO:0000259" key="1">
    <source>
        <dbReference type="Pfam" id="PF25372"/>
    </source>
</evidence>
<gene>
    <name evidence="2" type="ORF">CAPTEDRAFT_118503</name>
</gene>
<dbReference type="InterPro" id="IPR032675">
    <property type="entry name" value="LRR_dom_sf"/>
</dbReference>
<dbReference type="InterPro" id="IPR006553">
    <property type="entry name" value="Leu-rich_rpt_Cys-con_subtyp"/>
</dbReference>